<dbReference type="PROSITE" id="PS50112">
    <property type="entry name" value="PAS"/>
    <property type="match status" value="1"/>
</dbReference>
<dbReference type="SUPFAM" id="SSF109604">
    <property type="entry name" value="HD-domain/PDEase-like"/>
    <property type="match status" value="1"/>
</dbReference>
<dbReference type="InterPro" id="IPR001610">
    <property type="entry name" value="PAC"/>
</dbReference>
<dbReference type="PROSITE" id="PS51832">
    <property type="entry name" value="HD_GYP"/>
    <property type="match status" value="1"/>
</dbReference>
<dbReference type="InterPro" id="IPR000160">
    <property type="entry name" value="GGDEF_dom"/>
</dbReference>
<dbReference type="InterPro" id="IPR000014">
    <property type="entry name" value="PAS"/>
</dbReference>
<dbReference type="Pfam" id="PF00989">
    <property type="entry name" value="PAS"/>
    <property type="match status" value="1"/>
</dbReference>
<dbReference type="NCBIfam" id="TIGR00229">
    <property type="entry name" value="sensory_box"/>
    <property type="match status" value="2"/>
</dbReference>
<dbReference type="CDD" id="cd00077">
    <property type="entry name" value="HDc"/>
    <property type="match status" value="1"/>
</dbReference>
<comment type="caution">
    <text evidence="5">The sequence shown here is derived from an EMBL/GenBank/DDBJ whole genome shotgun (WGS) entry which is preliminary data.</text>
</comment>
<accession>A0AA44BCS7</accession>
<feature type="domain" description="PAC" evidence="2">
    <location>
        <begin position="223"/>
        <end position="275"/>
    </location>
</feature>
<dbReference type="RefSeq" id="WP_160718498.1">
    <property type="nucleotide sequence ID" value="NZ_SUMG01000001.1"/>
</dbReference>
<sequence length="612" mass="71430">MNEQQNIKNIRDLQRALKKSEDLLRKVIDTIPLRVFWKDRNCRYLGCNKAFAKDSGWEEPEKLIGKTDYEMAWKFYAEDYQKDDRFVMETGEEKINFIENVVNEKGEHRYVRTSKIPLYDEKERIFGMLGTFEDITDIMEIKKALKESKKRYEELTLRSRALVFELDPKGKLTYVSPSAKALFGYEEEELLGKMFFYELAPEDQREELKAFGEEILKQGGTVSDFEHTLQTKDGRRISVMTNGFCTLNKRGEVESFQGIDVDITHIKEAEERVRYLSYHDQLTGLYNRHFIEEEMQRLDVERNLPLSMIMIDANGLKLVNDAFGHKAGDELLLKTARVVKQVTRKEDLVARTGGDEFLVFLPETGVEETLKIQKRMEDLAKEVIVCNLPLSFSVGSYTKKHTRITMEDALSQAETRMYRQKFRERETVRKKYINGILAQLFIRSPEEKRHAERIKELSRRIGVSMGIEGGNLQNLERAAYYHDIGKISIREDLLLKKGKLNKKEEQEITRHSEIGYSIFNSSTEFIPLSDTLLAHHERYDGKGYPKGLKGKEIPLWSQIIHFANLYDDLTSTRSRQEVYSCEKALEELTEAKGTAIDPDYFDQWLEVIRKTE</sequence>
<dbReference type="InterPro" id="IPR000700">
    <property type="entry name" value="PAS-assoc_C"/>
</dbReference>
<protein>
    <submittedName>
        <fullName evidence="5">Diguanylate cyclase</fullName>
    </submittedName>
</protein>
<dbReference type="NCBIfam" id="TIGR00254">
    <property type="entry name" value="GGDEF"/>
    <property type="match status" value="1"/>
</dbReference>
<dbReference type="Proteomes" id="UP000449710">
    <property type="component" value="Unassembled WGS sequence"/>
</dbReference>
<feature type="domain" description="HD-GYP" evidence="4">
    <location>
        <begin position="425"/>
        <end position="612"/>
    </location>
</feature>
<dbReference type="Pfam" id="PF08448">
    <property type="entry name" value="PAS_4"/>
    <property type="match status" value="1"/>
</dbReference>
<evidence type="ECO:0000259" key="3">
    <source>
        <dbReference type="PROSITE" id="PS50887"/>
    </source>
</evidence>
<evidence type="ECO:0000259" key="1">
    <source>
        <dbReference type="PROSITE" id="PS50112"/>
    </source>
</evidence>
<dbReference type="InterPro" id="IPR013656">
    <property type="entry name" value="PAS_4"/>
</dbReference>
<dbReference type="PANTHER" id="PTHR44757:SF2">
    <property type="entry name" value="BIOFILM ARCHITECTURE MAINTENANCE PROTEIN MBAA"/>
    <property type="match status" value="1"/>
</dbReference>
<dbReference type="Pfam" id="PF00990">
    <property type="entry name" value="GGDEF"/>
    <property type="match status" value="1"/>
</dbReference>
<dbReference type="SMART" id="SM00086">
    <property type="entry name" value="PAC"/>
    <property type="match status" value="2"/>
</dbReference>
<organism evidence="5 6">
    <name type="scientific">Isachenkonia alkalipeptolytica</name>
    <dbReference type="NCBI Taxonomy" id="2565777"/>
    <lineage>
        <taxon>Bacteria</taxon>
        <taxon>Bacillati</taxon>
        <taxon>Bacillota</taxon>
        <taxon>Clostridia</taxon>
        <taxon>Eubacteriales</taxon>
        <taxon>Clostridiaceae</taxon>
        <taxon>Isachenkonia</taxon>
    </lineage>
</organism>
<dbReference type="GO" id="GO:0006355">
    <property type="term" value="P:regulation of DNA-templated transcription"/>
    <property type="evidence" value="ECO:0007669"/>
    <property type="project" value="InterPro"/>
</dbReference>
<dbReference type="AlphaFoldDB" id="A0AA44BCS7"/>
<dbReference type="Gene3D" id="3.30.70.270">
    <property type="match status" value="1"/>
</dbReference>
<dbReference type="Gene3D" id="1.10.3210.10">
    <property type="entry name" value="Hypothetical protein af1432"/>
    <property type="match status" value="1"/>
</dbReference>
<feature type="domain" description="GGDEF" evidence="3">
    <location>
        <begin position="304"/>
        <end position="433"/>
    </location>
</feature>
<gene>
    <name evidence="5" type="ORF">ISALK_01710</name>
</gene>
<dbReference type="PROSITE" id="PS50887">
    <property type="entry name" value="GGDEF"/>
    <property type="match status" value="1"/>
</dbReference>
<evidence type="ECO:0000259" key="4">
    <source>
        <dbReference type="PROSITE" id="PS51832"/>
    </source>
</evidence>
<dbReference type="InterPro" id="IPR052155">
    <property type="entry name" value="Biofilm_reg_signaling"/>
</dbReference>
<dbReference type="Gene3D" id="3.30.450.20">
    <property type="entry name" value="PAS domain"/>
    <property type="match status" value="2"/>
</dbReference>
<dbReference type="Pfam" id="PF13487">
    <property type="entry name" value="HD_5"/>
    <property type="match status" value="1"/>
</dbReference>
<dbReference type="CDD" id="cd01949">
    <property type="entry name" value="GGDEF"/>
    <property type="match status" value="1"/>
</dbReference>
<dbReference type="InterPro" id="IPR013767">
    <property type="entry name" value="PAS_fold"/>
</dbReference>
<dbReference type="InterPro" id="IPR043128">
    <property type="entry name" value="Rev_trsase/Diguanyl_cyclase"/>
</dbReference>
<dbReference type="InterPro" id="IPR003607">
    <property type="entry name" value="HD/PDEase_dom"/>
</dbReference>
<proteinExistence type="predicted"/>
<evidence type="ECO:0000313" key="6">
    <source>
        <dbReference type="Proteomes" id="UP000449710"/>
    </source>
</evidence>
<dbReference type="PROSITE" id="PS50113">
    <property type="entry name" value="PAC"/>
    <property type="match status" value="2"/>
</dbReference>
<evidence type="ECO:0000259" key="2">
    <source>
        <dbReference type="PROSITE" id="PS50113"/>
    </source>
</evidence>
<dbReference type="SUPFAM" id="SSF55073">
    <property type="entry name" value="Nucleotide cyclase"/>
    <property type="match status" value="1"/>
</dbReference>
<feature type="domain" description="PAS" evidence="1">
    <location>
        <begin position="148"/>
        <end position="219"/>
    </location>
</feature>
<dbReference type="SMART" id="SM00091">
    <property type="entry name" value="PAS"/>
    <property type="match status" value="2"/>
</dbReference>
<dbReference type="PANTHER" id="PTHR44757">
    <property type="entry name" value="DIGUANYLATE CYCLASE DGCP"/>
    <property type="match status" value="1"/>
</dbReference>
<feature type="domain" description="PAC" evidence="2">
    <location>
        <begin position="91"/>
        <end position="147"/>
    </location>
</feature>
<dbReference type="CDD" id="cd00130">
    <property type="entry name" value="PAS"/>
    <property type="match status" value="1"/>
</dbReference>
<dbReference type="SMART" id="SM00267">
    <property type="entry name" value="GGDEF"/>
    <property type="match status" value="1"/>
</dbReference>
<name>A0AA44BCS7_9CLOT</name>
<dbReference type="InterPro" id="IPR037522">
    <property type="entry name" value="HD_GYP_dom"/>
</dbReference>
<dbReference type="InterPro" id="IPR035965">
    <property type="entry name" value="PAS-like_dom_sf"/>
</dbReference>
<reference evidence="5 6" key="1">
    <citation type="submission" date="2019-04" db="EMBL/GenBank/DDBJ databases">
        <title>Isachenkonia alkalipeptolytica gen. nov. sp. nov. a new anaerobic, alkiliphilic organothrophic bacterium capable to reduce synthesized ferrihydrite isolated from a soda lake.</title>
        <authorList>
            <person name="Toshchakov S.V."/>
            <person name="Zavarzina D.G."/>
            <person name="Zhilina T.N."/>
            <person name="Kostrikina N.A."/>
            <person name="Kublanov I.V."/>
        </authorList>
    </citation>
    <scope>NUCLEOTIDE SEQUENCE [LARGE SCALE GENOMIC DNA]</scope>
    <source>
        <strain evidence="5 6">Z-1701</strain>
    </source>
</reference>
<dbReference type="SUPFAM" id="SSF55785">
    <property type="entry name" value="PYP-like sensor domain (PAS domain)"/>
    <property type="match status" value="2"/>
</dbReference>
<keyword evidence="6" id="KW-1185">Reference proteome</keyword>
<dbReference type="InterPro" id="IPR029787">
    <property type="entry name" value="Nucleotide_cyclase"/>
</dbReference>
<dbReference type="EMBL" id="SUMG01000001">
    <property type="protein sequence ID" value="NBG87208.1"/>
    <property type="molecule type" value="Genomic_DNA"/>
</dbReference>
<evidence type="ECO:0000313" key="5">
    <source>
        <dbReference type="EMBL" id="NBG87208.1"/>
    </source>
</evidence>